<reference evidence="4" key="1">
    <citation type="submission" date="2025-08" db="UniProtKB">
        <authorList>
            <consortium name="RefSeq"/>
        </authorList>
    </citation>
    <scope>IDENTIFICATION</scope>
    <source>
        <tissue evidence="4">Sperm</tissue>
    </source>
</reference>
<feature type="compositionally biased region" description="Low complexity" evidence="1">
    <location>
        <begin position="191"/>
        <end position="200"/>
    </location>
</feature>
<feature type="region of interest" description="Disordered" evidence="1">
    <location>
        <begin position="191"/>
        <end position="224"/>
    </location>
</feature>
<dbReference type="InterPro" id="IPR050359">
    <property type="entry name" value="bHLH_transcription_factors"/>
</dbReference>
<feature type="region of interest" description="Disordered" evidence="1">
    <location>
        <begin position="1"/>
        <end position="139"/>
    </location>
</feature>
<protein>
    <submittedName>
        <fullName evidence="4">Class A basic helix-loop-helix protein 15-like</fullName>
    </submittedName>
</protein>
<dbReference type="InterPro" id="IPR011598">
    <property type="entry name" value="bHLH_dom"/>
</dbReference>
<feature type="domain" description="BHLH" evidence="2">
    <location>
        <begin position="122"/>
        <end position="174"/>
    </location>
</feature>
<dbReference type="GO" id="GO:0045944">
    <property type="term" value="P:positive regulation of transcription by RNA polymerase II"/>
    <property type="evidence" value="ECO:0007669"/>
    <property type="project" value="TreeGrafter"/>
</dbReference>
<organism evidence="3 4">
    <name type="scientific">Petromyzon marinus</name>
    <name type="common">Sea lamprey</name>
    <dbReference type="NCBI Taxonomy" id="7757"/>
    <lineage>
        <taxon>Eukaryota</taxon>
        <taxon>Metazoa</taxon>
        <taxon>Chordata</taxon>
        <taxon>Craniata</taxon>
        <taxon>Vertebrata</taxon>
        <taxon>Cyclostomata</taxon>
        <taxon>Hyperoartia</taxon>
        <taxon>Petromyzontiformes</taxon>
        <taxon>Petromyzontidae</taxon>
        <taxon>Petromyzon</taxon>
    </lineage>
</organism>
<dbReference type="GO" id="GO:0061564">
    <property type="term" value="P:axon development"/>
    <property type="evidence" value="ECO:0007669"/>
    <property type="project" value="TreeGrafter"/>
</dbReference>
<gene>
    <name evidence="4" type="primary">LOC116956511</name>
</gene>
<feature type="compositionally biased region" description="Basic residues" evidence="1">
    <location>
        <begin position="38"/>
        <end position="50"/>
    </location>
</feature>
<dbReference type="Gene3D" id="4.10.280.10">
    <property type="entry name" value="Helix-loop-helix DNA-binding domain"/>
    <property type="match status" value="1"/>
</dbReference>
<dbReference type="GO" id="GO:0005634">
    <property type="term" value="C:nucleus"/>
    <property type="evidence" value="ECO:0007669"/>
    <property type="project" value="TreeGrafter"/>
</dbReference>
<accession>A0AAJ7XI29</accession>
<feature type="compositionally biased region" description="Low complexity" evidence="1">
    <location>
        <begin position="86"/>
        <end position="105"/>
    </location>
</feature>
<dbReference type="CTD" id="168620"/>
<dbReference type="GO" id="GO:0007423">
    <property type="term" value="P:sensory organ development"/>
    <property type="evidence" value="ECO:0007669"/>
    <property type="project" value="TreeGrafter"/>
</dbReference>
<dbReference type="PANTHER" id="PTHR19290">
    <property type="entry name" value="BASIC HELIX-LOOP-HELIX PROTEIN NEUROGENIN-RELATED"/>
    <property type="match status" value="1"/>
</dbReference>
<dbReference type="PROSITE" id="PS50888">
    <property type="entry name" value="BHLH"/>
    <property type="match status" value="1"/>
</dbReference>
<evidence type="ECO:0000259" key="2">
    <source>
        <dbReference type="PROSITE" id="PS50888"/>
    </source>
</evidence>
<dbReference type="KEGG" id="pmrn:116956511"/>
<dbReference type="SUPFAM" id="SSF47459">
    <property type="entry name" value="HLH, helix-loop-helix DNA-binding domain"/>
    <property type="match status" value="1"/>
</dbReference>
<feature type="compositionally biased region" description="Basic and acidic residues" evidence="1">
    <location>
        <begin position="112"/>
        <end position="134"/>
    </location>
</feature>
<dbReference type="AlphaFoldDB" id="A0AAJ7XI29"/>
<dbReference type="GO" id="GO:0070888">
    <property type="term" value="F:E-box binding"/>
    <property type="evidence" value="ECO:0007669"/>
    <property type="project" value="TreeGrafter"/>
</dbReference>
<evidence type="ECO:0000313" key="4">
    <source>
        <dbReference type="RefSeq" id="XP_032834083.1"/>
    </source>
</evidence>
<dbReference type="Pfam" id="PF00010">
    <property type="entry name" value="HLH"/>
    <property type="match status" value="1"/>
</dbReference>
<dbReference type="GO" id="GO:0000981">
    <property type="term" value="F:DNA-binding transcription factor activity, RNA polymerase II-specific"/>
    <property type="evidence" value="ECO:0007669"/>
    <property type="project" value="TreeGrafter"/>
</dbReference>
<sequence length="262" mass="29015">MPLRSSTRGRGPPSHDPVPPDQLQALCSSDGSEDLRPAMKRRRRRRKRRPAMAAMAAAAATDTEPVVKRPQRRNRDGVGDEPPAVGSRSRSGSQSGSGSGDSESSVRPRPASRGDTRDERTLRRLESNERERQRMHGLNDAFQGLREAIPHVRRGRKLSKLETLTLAKNYIEALTGVIGRLADGERRLEQLVEQQQQQQDQQEEQEEQRGAEGDPVTSVPVRGVPVNGFPVNGVSGRGVPAREVPVSGHFRRKQLRRPCIGK</sequence>
<evidence type="ECO:0000256" key="1">
    <source>
        <dbReference type="SAM" id="MobiDB-lite"/>
    </source>
</evidence>
<dbReference type="PANTHER" id="PTHR19290:SF163">
    <property type="entry name" value="BASIC HELIX-LOOP-HELIX NEURAL TRANSCRIPTION FACTOR TAP"/>
    <property type="match status" value="1"/>
</dbReference>
<dbReference type="Proteomes" id="UP001318040">
    <property type="component" value="Chromosome 3"/>
</dbReference>
<evidence type="ECO:0000313" key="3">
    <source>
        <dbReference type="Proteomes" id="UP001318040"/>
    </source>
</evidence>
<proteinExistence type="predicted"/>
<feature type="compositionally biased region" description="Low complexity" evidence="1">
    <location>
        <begin position="51"/>
        <end position="60"/>
    </location>
</feature>
<name>A0AAJ7XI29_PETMA</name>
<dbReference type="RefSeq" id="XP_032834083.1">
    <property type="nucleotide sequence ID" value="XM_032978192.1"/>
</dbReference>
<dbReference type="SMART" id="SM00353">
    <property type="entry name" value="HLH"/>
    <property type="match status" value="1"/>
</dbReference>
<keyword evidence="3" id="KW-1185">Reference proteome</keyword>
<dbReference type="GO" id="GO:0046983">
    <property type="term" value="F:protein dimerization activity"/>
    <property type="evidence" value="ECO:0007669"/>
    <property type="project" value="InterPro"/>
</dbReference>
<dbReference type="InterPro" id="IPR036638">
    <property type="entry name" value="HLH_DNA-bd_sf"/>
</dbReference>